<name>A0ABV0UQR0_9TELE</name>
<evidence type="ECO:0000313" key="3">
    <source>
        <dbReference type="Proteomes" id="UP001482620"/>
    </source>
</evidence>
<feature type="signal peptide" evidence="1">
    <location>
        <begin position="1"/>
        <end position="19"/>
    </location>
</feature>
<dbReference type="EMBL" id="JAHRIQ010081224">
    <property type="protein sequence ID" value="MEQ2246770.1"/>
    <property type="molecule type" value="Genomic_DNA"/>
</dbReference>
<keyword evidence="1" id="KW-0732">Signal</keyword>
<proteinExistence type="predicted"/>
<accession>A0ABV0UQR0</accession>
<comment type="caution">
    <text evidence="2">The sequence shown here is derived from an EMBL/GenBank/DDBJ whole genome shotgun (WGS) entry which is preliminary data.</text>
</comment>
<organism evidence="2 3">
    <name type="scientific">Ilyodon furcidens</name>
    <name type="common">goldbreast splitfin</name>
    <dbReference type="NCBI Taxonomy" id="33524"/>
    <lineage>
        <taxon>Eukaryota</taxon>
        <taxon>Metazoa</taxon>
        <taxon>Chordata</taxon>
        <taxon>Craniata</taxon>
        <taxon>Vertebrata</taxon>
        <taxon>Euteleostomi</taxon>
        <taxon>Actinopterygii</taxon>
        <taxon>Neopterygii</taxon>
        <taxon>Teleostei</taxon>
        <taxon>Neoteleostei</taxon>
        <taxon>Acanthomorphata</taxon>
        <taxon>Ovalentaria</taxon>
        <taxon>Atherinomorphae</taxon>
        <taxon>Cyprinodontiformes</taxon>
        <taxon>Goodeidae</taxon>
        <taxon>Ilyodon</taxon>
    </lineage>
</organism>
<sequence length="132" mass="14573">MSVAGLFALVASPLWMSLSRHLQLSCPFYLPFCPPSHSQAWPASGLQSKFKLLKGQLLLQPLWPSYFSRELFLSEVLSQEEKSVAPSKGEGVEGRERVAWGDPRTGKAALEPGGLHRGRSTLYPSLGFYINP</sequence>
<keyword evidence="3" id="KW-1185">Reference proteome</keyword>
<feature type="chain" id="PRO_5045138577" evidence="1">
    <location>
        <begin position="20"/>
        <end position="132"/>
    </location>
</feature>
<evidence type="ECO:0000313" key="2">
    <source>
        <dbReference type="EMBL" id="MEQ2246770.1"/>
    </source>
</evidence>
<evidence type="ECO:0000256" key="1">
    <source>
        <dbReference type="SAM" id="SignalP"/>
    </source>
</evidence>
<dbReference type="Proteomes" id="UP001482620">
    <property type="component" value="Unassembled WGS sequence"/>
</dbReference>
<reference evidence="2 3" key="1">
    <citation type="submission" date="2021-06" db="EMBL/GenBank/DDBJ databases">
        <authorList>
            <person name="Palmer J.M."/>
        </authorList>
    </citation>
    <scope>NUCLEOTIDE SEQUENCE [LARGE SCALE GENOMIC DNA]</scope>
    <source>
        <strain evidence="3">if_2019</strain>
        <tissue evidence="2">Muscle</tissue>
    </source>
</reference>
<gene>
    <name evidence="2" type="ORF">ILYODFUR_002643</name>
</gene>
<protein>
    <submittedName>
        <fullName evidence="2">Uncharacterized protein</fullName>
    </submittedName>
</protein>